<dbReference type="AlphaFoldDB" id="A0A875S5X1"/>
<dbReference type="PANTHER" id="PTHR13275:SF4">
    <property type="entry name" value="VACUOLAR PROTEIN SORTING-ASSOCIATED PROTEIN 72 HOMOLOG"/>
    <property type="match status" value="1"/>
</dbReference>
<feature type="compositionally biased region" description="Polar residues" evidence="2">
    <location>
        <begin position="379"/>
        <end position="392"/>
    </location>
</feature>
<evidence type="ECO:0000256" key="1">
    <source>
        <dbReference type="ARBA" id="ARBA00006832"/>
    </source>
</evidence>
<dbReference type="PANTHER" id="PTHR13275">
    <property type="entry name" value="YL-1 PROTEIN TRANSCRIPTION FACTOR-LIKE 1"/>
    <property type="match status" value="1"/>
</dbReference>
<protein>
    <recommendedName>
        <fullName evidence="3">Vps72/YL1 C-terminal domain-containing protein</fullName>
    </recommendedName>
</protein>
<dbReference type="SMART" id="SM00993">
    <property type="entry name" value="YL1_C"/>
    <property type="match status" value="1"/>
</dbReference>
<comment type="similarity">
    <text evidence="1">Belongs to the VPS72/YL1 family.</text>
</comment>
<dbReference type="OrthoDB" id="49520at2759"/>
<dbReference type="InterPro" id="IPR013272">
    <property type="entry name" value="Vps72/YL1_C"/>
</dbReference>
<feature type="compositionally biased region" description="Basic and acidic residues" evidence="2">
    <location>
        <begin position="136"/>
        <end position="147"/>
    </location>
</feature>
<accession>A0A875S5X1</accession>
<evidence type="ECO:0000313" key="4">
    <source>
        <dbReference type="EMBL" id="QPG76348.1"/>
    </source>
</evidence>
<feature type="compositionally biased region" description="Basic and acidic residues" evidence="2">
    <location>
        <begin position="198"/>
        <end position="230"/>
    </location>
</feature>
<feature type="compositionally biased region" description="Low complexity" evidence="2">
    <location>
        <begin position="354"/>
        <end position="373"/>
    </location>
</feature>
<feature type="compositionally biased region" description="Low complexity" evidence="2">
    <location>
        <begin position="165"/>
        <end position="175"/>
    </location>
</feature>
<feature type="region of interest" description="Disordered" evidence="2">
    <location>
        <begin position="1"/>
        <end position="230"/>
    </location>
</feature>
<dbReference type="Pfam" id="PF08265">
    <property type="entry name" value="YL1_C"/>
    <property type="match status" value="1"/>
</dbReference>
<dbReference type="GO" id="GO:0005634">
    <property type="term" value="C:nucleus"/>
    <property type="evidence" value="ECO:0007669"/>
    <property type="project" value="TreeGrafter"/>
</dbReference>
<reference evidence="4" key="1">
    <citation type="submission" date="2020-10" db="EMBL/GenBank/DDBJ databases">
        <authorList>
            <person name="Roach M.J.R."/>
        </authorList>
    </citation>
    <scope>NUCLEOTIDE SEQUENCE</scope>
    <source>
        <strain evidence="4">CBS 1945</strain>
    </source>
</reference>
<feature type="compositionally biased region" description="Acidic residues" evidence="2">
    <location>
        <begin position="62"/>
        <end position="86"/>
    </location>
</feature>
<organism evidence="4 5">
    <name type="scientific">Eeniella nana</name>
    <name type="common">Yeast</name>
    <name type="synonym">Brettanomyces nanus</name>
    <dbReference type="NCBI Taxonomy" id="13502"/>
    <lineage>
        <taxon>Eukaryota</taxon>
        <taxon>Fungi</taxon>
        <taxon>Dikarya</taxon>
        <taxon>Ascomycota</taxon>
        <taxon>Saccharomycotina</taxon>
        <taxon>Pichiomycetes</taxon>
        <taxon>Pichiales</taxon>
        <taxon>Pichiaceae</taxon>
        <taxon>Brettanomyces</taxon>
    </lineage>
</organism>
<dbReference type="GeneID" id="62197135"/>
<proteinExistence type="inferred from homology"/>
<evidence type="ECO:0000313" key="5">
    <source>
        <dbReference type="Proteomes" id="UP000662931"/>
    </source>
</evidence>
<feature type="compositionally biased region" description="Acidic residues" evidence="2">
    <location>
        <begin position="100"/>
        <end position="115"/>
    </location>
</feature>
<dbReference type="Pfam" id="PF05764">
    <property type="entry name" value="YL1"/>
    <property type="match status" value="1"/>
</dbReference>
<dbReference type="KEGG" id="bnn:FOA43_003735"/>
<feature type="region of interest" description="Disordered" evidence="2">
    <location>
        <begin position="315"/>
        <end position="334"/>
    </location>
</feature>
<dbReference type="RefSeq" id="XP_038779913.1">
    <property type="nucleotide sequence ID" value="XM_038923985.1"/>
</dbReference>
<keyword evidence="5" id="KW-1185">Reference proteome</keyword>
<evidence type="ECO:0000259" key="3">
    <source>
        <dbReference type="SMART" id="SM00993"/>
    </source>
</evidence>
<dbReference type="EMBL" id="CP064815">
    <property type="protein sequence ID" value="QPG76348.1"/>
    <property type="molecule type" value="Genomic_DNA"/>
</dbReference>
<evidence type="ECO:0000256" key="2">
    <source>
        <dbReference type="SAM" id="MobiDB-lite"/>
    </source>
</evidence>
<feature type="region of interest" description="Disordered" evidence="2">
    <location>
        <begin position="353"/>
        <end position="472"/>
    </location>
</feature>
<dbReference type="InterPro" id="IPR046757">
    <property type="entry name" value="YL1_N"/>
</dbReference>
<gene>
    <name evidence="4" type="ORF">FOA43_003735</name>
</gene>
<feature type="compositionally biased region" description="Basic residues" evidence="2">
    <location>
        <begin position="315"/>
        <end position="324"/>
    </location>
</feature>
<feature type="compositionally biased region" description="Basic and acidic residues" evidence="2">
    <location>
        <begin position="393"/>
        <end position="417"/>
    </location>
</feature>
<sequence>MSDIKDSGLSSDSESESESDGFESIIATRERRANAGSRMRQLLAMEEAGEPEIAADGKEDVDLLFEEDENDDEFVADDEEGGEEDALNQITDKRKHEGTEQSEEDEEEQEEEFNLDENFSSDTEVNSSDSNADDSAGERELQKQEKLKRQKQKKREKQTMIPLIKPVTPAKPQQPQKKKVKIYPSVLPTRRRYSARRSTVEKTDEVRRRLEKEEEEKKYVRPRPKEQYTERTLEERLEEAKVTEEENTLSLNSYFEREADRKRKQRELANSRKLKLKEFLRFYSTGVYITPNDEVEEIELEKERQEELLRVRNRRKRGKRKKKTPTSEDKEVKVVSIEGSIGEFTQDVVRDATQDATQGATQVTTQNTTQNTTLEVRQDATQDNTQDATQDSQEVKQETDQETKQETRMETKQKAQQDNEASSDGTPENKNEVSLASSKIPNEVPQNSIPENEAENGYPSEKPAVEEEDNLVDKTTVDATTVDATTVETPRYEGPPQFVTVNYVSLEEFDHDPSEGQIKTFLFGEQSNLPATRRDPRYRTISIIKQDDTADIGLEQIKNEREASFKSLLKFPRFGQKYRIVEELQSETPQEEVKVEIATPAPVGIYLPNGHRKKCLINGEFASYYDPQNGIPYNSVECFKVLQGISEGEYLWIQIDKGGVNSQFKGGIGCYLGRKDQRNAKGVPDGF</sequence>
<feature type="domain" description="Vps72/YL1 C-terminal" evidence="3">
    <location>
        <begin position="613"/>
        <end position="642"/>
    </location>
</feature>
<dbReference type="Proteomes" id="UP000662931">
    <property type="component" value="Chromosome 4"/>
</dbReference>
<feature type="compositionally biased region" description="Polar residues" evidence="2">
    <location>
        <begin position="418"/>
        <end position="450"/>
    </location>
</feature>
<name>A0A875S5X1_EENNA</name>